<reference evidence="3" key="1">
    <citation type="submission" date="2015-09" db="EMBL/GenBank/DDBJ databases">
        <title>De novo assembly of Pectinophora gossypiella (Pink Bollworm) gut transcriptome.</title>
        <authorList>
            <person name="Tassone E.E."/>
        </authorList>
    </citation>
    <scope>NUCLEOTIDE SEQUENCE</scope>
</reference>
<dbReference type="GO" id="GO:0005525">
    <property type="term" value="F:GTP binding"/>
    <property type="evidence" value="ECO:0007669"/>
    <property type="project" value="InterPro"/>
</dbReference>
<proteinExistence type="inferred from homology"/>
<dbReference type="GO" id="GO:0003924">
    <property type="term" value="F:GTPase activity"/>
    <property type="evidence" value="ECO:0007669"/>
    <property type="project" value="InterPro"/>
</dbReference>
<comment type="similarity">
    <text evidence="1">Belongs to the small GTPase superfamily. Rab family.</text>
</comment>
<name>A0A1E1WRL3_PECGO</name>
<dbReference type="FunFam" id="3.40.50.300:FF:001204">
    <property type="entry name" value="Small GTP-binding protein, putative"/>
    <property type="match status" value="1"/>
</dbReference>
<evidence type="ECO:0008006" key="4">
    <source>
        <dbReference type="Google" id="ProtNLM"/>
    </source>
</evidence>
<dbReference type="PROSITE" id="PS51419">
    <property type="entry name" value="RAB"/>
    <property type="match status" value="1"/>
</dbReference>
<gene>
    <name evidence="3" type="ORF">g.7333</name>
</gene>
<dbReference type="PROSITE" id="PS51421">
    <property type="entry name" value="RAS"/>
    <property type="match status" value="1"/>
</dbReference>
<accession>A0A1E1WRL3</accession>
<protein>
    <recommendedName>
        <fullName evidence="4">Ras-related protein Rab-24</fullName>
    </recommendedName>
</protein>
<organism evidence="3">
    <name type="scientific">Pectinophora gossypiella</name>
    <name type="common">Cotton pink bollworm</name>
    <name type="synonym">Depressaria gossypiella</name>
    <dbReference type="NCBI Taxonomy" id="13191"/>
    <lineage>
        <taxon>Eukaryota</taxon>
        <taxon>Metazoa</taxon>
        <taxon>Ecdysozoa</taxon>
        <taxon>Arthropoda</taxon>
        <taxon>Hexapoda</taxon>
        <taxon>Insecta</taxon>
        <taxon>Pterygota</taxon>
        <taxon>Neoptera</taxon>
        <taxon>Endopterygota</taxon>
        <taxon>Lepidoptera</taxon>
        <taxon>Glossata</taxon>
        <taxon>Ditrysia</taxon>
        <taxon>Gelechioidea</taxon>
        <taxon>Gelechiidae</taxon>
        <taxon>Apatetrinae</taxon>
        <taxon>Pectinophora</taxon>
    </lineage>
</organism>
<dbReference type="SMART" id="SM00173">
    <property type="entry name" value="RAS"/>
    <property type="match status" value="1"/>
</dbReference>
<keyword evidence="2" id="KW-0547">Nucleotide-binding</keyword>
<sequence>MSRCDFKVVLLGSEHVGKTSLVLRFVNCRFNSGTPYQNTIGAAFCAKTMHSNGKDFNIGIWDTAGSERYEAMTRMYYRGAHAAIICYEPSSLLSWQRLRHWLTELRTVEEDCKVYLCGTKKDLLDSGVVSREVSEDIVATYSQGLHGHFLTSSKTGENVEELFQKIVDDCASDMKMMKNVEELRVQLMKEEAAYKAKNKEFCLC</sequence>
<dbReference type="PANTHER" id="PTHR47978">
    <property type="match status" value="1"/>
</dbReference>
<dbReference type="OrthoDB" id="25896at2759"/>
<dbReference type="SMART" id="SM00176">
    <property type="entry name" value="RAN"/>
    <property type="match status" value="1"/>
</dbReference>
<dbReference type="SUPFAM" id="SSF52540">
    <property type="entry name" value="P-loop containing nucleoside triphosphate hydrolases"/>
    <property type="match status" value="1"/>
</dbReference>
<dbReference type="NCBIfam" id="TIGR00231">
    <property type="entry name" value="small_GTP"/>
    <property type="match status" value="1"/>
</dbReference>
<dbReference type="EMBL" id="GDQN01001613">
    <property type="protein sequence ID" value="JAT89441.1"/>
    <property type="molecule type" value="Transcribed_RNA"/>
</dbReference>
<dbReference type="InterPro" id="IPR027417">
    <property type="entry name" value="P-loop_NTPase"/>
</dbReference>
<dbReference type="Gene3D" id="3.40.50.300">
    <property type="entry name" value="P-loop containing nucleotide triphosphate hydrolases"/>
    <property type="match status" value="1"/>
</dbReference>
<dbReference type="SMART" id="SM00175">
    <property type="entry name" value="RAB"/>
    <property type="match status" value="1"/>
</dbReference>
<dbReference type="AlphaFoldDB" id="A0A1E1WRL3"/>
<evidence type="ECO:0000313" key="3">
    <source>
        <dbReference type="EMBL" id="JAT89441.1"/>
    </source>
</evidence>
<dbReference type="InterPro" id="IPR005225">
    <property type="entry name" value="Small_GTP-bd"/>
</dbReference>
<dbReference type="Pfam" id="PF00071">
    <property type="entry name" value="Ras"/>
    <property type="match status" value="1"/>
</dbReference>
<dbReference type="SMART" id="SM00174">
    <property type="entry name" value="RHO"/>
    <property type="match status" value="1"/>
</dbReference>
<dbReference type="PRINTS" id="PR00449">
    <property type="entry name" value="RASTRNSFRMNG"/>
</dbReference>
<evidence type="ECO:0000256" key="2">
    <source>
        <dbReference type="ARBA" id="ARBA00022741"/>
    </source>
</evidence>
<evidence type="ECO:0000256" key="1">
    <source>
        <dbReference type="ARBA" id="ARBA00006270"/>
    </source>
</evidence>
<dbReference type="InterPro" id="IPR001806">
    <property type="entry name" value="Small_GTPase"/>
</dbReference>